<evidence type="ECO:0000313" key="2">
    <source>
        <dbReference type="Proteomes" id="UP000030146"/>
    </source>
</evidence>
<evidence type="ECO:0000313" key="1">
    <source>
        <dbReference type="EMBL" id="KGN93515.1"/>
    </source>
</evidence>
<gene>
    <name evidence="1" type="ORF">HR15_01615</name>
</gene>
<dbReference type="EMBL" id="JRAK01000026">
    <property type="protein sequence ID" value="KGN93515.1"/>
    <property type="molecule type" value="Genomic_DNA"/>
</dbReference>
<comment type="caution">
    <text evidence="1">The sequence shown here is derived from an EMBL/GenBank/DDBJ whole genome shotgun (WGS) entry which is preliminary data.</text>
</comment>
<dbReference type="AlphaFoldDB" id="A0A0A2FTZ4"/>
<protein>
    <submittedName>
        <fullName evidence="1">Uncharacterized protein</fullName>
    </submittedName>
</protein>
<proteinExistence type="predicted"/>
<organism evidence="1 2">
    <name type="scientific">Porphyromonas gulae</name>
    <dbReference type="NCBI Taxonomy" id="111105"/>
    <lineage>
        <taxon>Bacteria</taxon>
        <taxon>Pseudomonadati</taxon>
        <taxon>Bacteroidota</taxon>
        <taxon>Bacteroidia</taxon>
        <taxon>Bacteroidales</taxon>
        <taxon>Porphyromonadaceae</taxon>
        <taxon>Porphyromonas</taxon>
    </lineage>
</organism>
<dbReference type="Proteomes" id="UP000030146">
    <property type="component" value="Unassembled WGS sequence"/>
</dbReference>
<keyword evidence="2" id="KW-1185">Reference proteome</keyword>
<accession>A0A0A2FTZ4</accession>
<name>A0A0A2FTZ4_9PORP</name>
<reference evidence="1 2" key="1">
    <citation type="submission" date="2014-08" db="EMBL/GenBank/DDBJ databases">
        <title>Porphyromonas gulae strain:COT-052_OH3439 Genome sequencing.</title>
        <authorList>
            <person name="Wallis C."/>
            <person name="Deusch O."/>
            <person name="O'Flynn C."/>
            <person name="Davis I."/>
            <person name="Jospin G."/>
            <person name="Darling A.E."/>
            <person name="Coil D.A."/>
            <person name="Alexiev A."/>
            <person name="Horsfall A."/>
            <person name="Kirkwood N."/>
            <person name="Harris S."/>
            <person name="Eisen J.A."/>
        </authorList>
    </citation>
    <scope>NUCLEOTIDE SEQUENCE [LARGE SCALE GENOMIC DNA]</scope>
    <source>
        <strain evidence="2">COT-052 OH3439</strain>
    </source>
</reference>
<dbReference type="RefSeq" id="WP_039423323.1">
    <property type="nucleotide sequence ID" value="NZ_JRAK01000026.1"/>
</dbReference>
<sequence>MKKIEKTLILFLLIVNQACVRGENSKKNEKMENKKFYFIDYSYNKKCGFAIYINDILVAKQTEPINIDYAVTPINPYILKSGVQKIKIELFPFVVDHKLESDIEFNLKVFFVKNYNEEIVDSSENLVFDLPPLMIDAQLSEWRFENSFIAEVPYQVTGWSNSQNLKELNNIETQLRKKFKDLVSFIENKEPDKILKEFAISMKESESFYYLTKNQLDNSRQDFITLIRMPNIFIAPLDNTVVKYYANGKLVTLETLDGKPALRIIQEGEDYSNEDNFPILFHMPIGSEEIEIIR</sequence>